<sequence>MMVANGQDDLFQQQQQPFQQPAQHHHLPLPHHILLQQQQQQQQQPFQQQFPQNHHSIQPASTLFPGLPVPPHFAPDMGSASSSSAASGVSLLTPDMSWSRVDLPAFVWFELFIRAGAVLSAAAVATNNPSSQNDFFGWQGPVGVVAPDFMWDALRSSLDRSVSFQTPQPQQTQPPPQTQQTQQPQSHHTEGGSSPISGKPATAASVNWGNSGKEQSVPAPKRTPTPTPVAAVAQTAQQRPPSSQGTHAKPVEHQSEQTQPKASSSRKTSSTPAPPSNNTTQTQPRARTPSPAKQMLYQHQLQLGLSKHWTLLIIPFQPSPTYPKISSKKWKKPLDPACFAITSQNHTTESYL</sequence>
<dbReference type="Proteomes" id="UP000193642">
    <property type="component" value="Unassembled WGS sequence"/>
</dbReference>
<reference evidence="2 3" key="1">
    <citation type="submission" date="2016-07" db="EMBL/GenBank/DDBJ databases">
        <title>Pervasive Adenine N6-methylation of Active Genes in Fungi.</title>
        <authorList>
            <consortium name="DOE Joint Genome Institute"/>
            <person name="Mondo S.J."/>
            <person name="Dannebaum R.O."/>
            <person name="Kuo R.C."/>
            <person name="Labutti K."/>
            <person name="Haridas S."/>
            <person name="Kuo A."/>
            <person name="Salamov A."/>
            <person name="Ahrendt S.R."/>
            <person name="Lipzen A."/>
            <person name="Sullivan W."/>
            <person name="Andreopoulos W.B."/>
            <person name="Clum A."/>
            <person name="Lindquist E."/>
            <person name="Daum C."/>
            <person name="Ramamoorthy G.K."/>
            <person name="Gryganskyi A."/>
            <person name="Culley D."/>
            <person name="Magnuson J.K."/>
            <person name="James T.Y."/>
            <person name="O'Malley M.A."/>
            <person name="Stajich J.E."/>
            <person name="Spatafora J.W."/>
            <person name="Visel A."/>
            <person name="Grigoriev I.V."/>
        </authorList>
    </citation>
    <scope>NUCLEOTIDE SEQUENCE [LARGE SCALE GENOMIC DNA]</scope>
    <source>
        <strain evidence="2 3">JEL800</strain>
    </source>
</reference>
<protein>
    <submittedName>
        <fullName evidence="2">Uncharacterized protein</fullName>
    </submittedName>
</protein>
<organism evidence="2 3">
    <name type="scientific">Rhizoclosmatium globosum</name>
    <dbReference type="NCBI Taxonomy" id="329046"/>
    <lineage>
        <taxon>Eukaryota</taxon>
        <taxon>Fungi</taxon>
        <taxon>Fungi incertae sedis</taxon>
        <taxon>Chytridiomycota</taxon>
        <taxon>Chytridiomycota incertae sedis</taxon>
        <taxon>Chytridiomycetes</taxon>
        <taxon>Chytridiales</taxon>
        <taxon>Chytriomycetaceae</taxon>
        <taxon>Rhizoclosmatium</taxon>
    </lineage>
</organism>
<feature type="compositionally biased region" description="Polar residues" evidence="1">
    <location>
        <begin position="256"/>
        <end position="285"/>
    </location>
</feature>
<evidence type="ECO:0000313" key="2">
    <source>
        <dbReference type="EMBL" id="ORY50707.1"/>
    </source>
</evidence>
<name>A0A1Y2CUR6_9FUNG</name>
<dbReference type="AlphaFoldDB" id="A0A1Y2CUR6"/>
<dbReference type="EMBL" id="MCGO01000006">
    <property type="protein sequence ID" value="ORY50707.1"/>
    <property type="molecule type" value="Genomic_DNA"/>
</dbReference>
<feature type="region of interest" description="Disordered" evidence="1">
    <location>
        <begin position="161"/>
        <end position="291"/>
    </location>
</feature>
<dbReference type="OrthoDB" id="2160578at2759"/>
<feature type="compositionally biased region" description="Low complexity" evidence="1">
    <location>
        <begin position="228"/>
        <end position="241"/>
    </location>
</feature>
<evidence type="ECO:0000256" key="1">
    <source>
        <dbReference type="SAM" id="MobiDB-lite"/>
    </source>
</evidence>
<proteinExistence type="predicted"/>
<feature type="compositionally biased region" description="Polar residues" evidence="1">
    <location>
        <begin position="204"/>
        <end position="214"/>
    </location>
</feature>
<keyword evidence="3" id="KW-1185">Reference proteome</keyword>
<gene>
    <name evidence="2" type="ORF">BCR33DRAFT_492497</name>
</gene>
<evidence type="ECO:0000313" key="3">
    <source>
        <dbReference type="Proteomes" id="UP000193642"/>
    </source>
</evidence>
<comment type="caution">
    <text evidence="2">The sequence shown here is derived from an EMBL/GenBank/DDBJ whole genome shotgun (WGS) entry which is preliminary data.</text>
</comment>
<accession>A0A1Y2CUR6</accession>